<gene>
    <name evidence="2" type="ORF">J2Y69_003555</name>
</gene>
<proteinExistence type="predicted"/>
<dbReference type="EMBL" id="JAVDUM010000019">
    <property type="protein sequence ID" value="MDR6868929.1"/>
    <property type="molecule type" value="Genomic_DNA"/>
</dbReference>
<keyword evidence="1" id="KW-0812">Transmembrane</keyword>
<reference evidence="2 3" key="1">
    <citation type="submission" date="2023-07" db="EMBL/GenBank/DDBJ databases">
        <title>Sorghum-associated microbial communities from plants grown in Nebraska, USA.</title>
        <authorList>
            <person name="Schachtman D."/>
        </authorList>
    </citation>
    <scope>NUCLEOTIDE SEQUENCE [LARGE SCALE GENOMIC DNA]</scope>
    <source>
        <strain evidence="2 3">2980</strain>
    </source>
</reference>
<feature type="transmembrane region" description="Helical" evidence="1">
    <location>
        <begin position="6"/>
        <end position="27"/>
    </location>
</feature>
<dbReference type="RefSeq" id="WP_310023208.1">
    <property type="nucleotide sequence ID" value="NZ_JAVDUM010000019.1"/>
</dbReference>
<accession>A0ABU1SH50</accession>
<keyword evidence="2" id="KW-0687">Ribonucleoprotein</keyword>
<sequence length="168" mass="17564">MEILWIIGIVAGVVVLGLFLGAVVRSVRPRAPMPMRLETSVSVPPQVTAEVDRLVAGGHRAAATRLLRRHTGLGPSDAKDRIEHWSASTVGPHAAAISYTTPTRSAVPVAYSAGSVRSALPATVASDIDKLLAGGAKPIAISVLRRHTGLGPAEAKEQIDAWMSGPRT</sequence>
<name>A0ABU1SH50_9MICO</name>
<comment type="caution">
    <text evidence="2">The sequence shown here is derived from an EMBL/GenBank/DDBJ whole genome shotgun (WGS) entry which is preliminary data.</text>
</comment>
<keyword evidence="2" id="KW-0689">Ribosomal protein</keyword>
<keyword evidence="1" id="KW-0472">Membrane</keyword>
<keyword evidence="3" id="KW-1185">Reference proteome</keyword>
<protein>
    <submittedName>
        <fullName evidence="2">Ribosomal protein L7/L12</fullName>
    </submittedName>
</protein>
<keyword evidence="1" id="KW-1133">Transmembrane helix</keyword>
<evidence type="ECO:0000313" key="3">
    <source>
        <dbReference type="Proteomes" id="UP001259347"/>
    </source>
</evidence>
<organism evidence="2 3">
    <name type="scientific">Microbacterium resistens</name>
    <dbReference type="NCBI Taxonomy" id="156977"/>
    <lineage>
        <taxon>Bacteria</taxon>
        <taxon>Bacillati</taxon>
        <taxon>Actinomycetota</taxon>
        <taxon>Actinomycetes</taxon>
        <taxon>Micrococcales</taxon>
        <taxon>Microbacteriaceae</taxon>
        <taxon>Microbacterium</taxon>
    </lineage>
</organism>
<dbReference type="Proteomes" id="UP001259347">
    <property type="component" value="Unassembled WGS sequence"/>
</dbReference>
<dbReference type="GO" id="GO:0005840">
    <property type="term" value="C:ribosome"/>
    <property type="evidence" value="ECO:0007669"/>
    <property type="project" value="UniProtKB-KW"/>
</dbReference>
<evidence type="ECO:0000313" key="2">
    <source>
        <dbReference type="EMBL" id="MDR6868929.1"/>
    </source>
</evidence>
<evidence type="ECO:0000256" key="1">
    <source>
        <dbReference type="SAM" id="Phobius"/>
    </source>
</evidence>